<dbReference type="GeneID" id="40330680"/>
<dbReference type="AlphaFoldDB" id="A0A422N917"/>
<accession>A0A422N917</accession>
<sequence length="143" mass="16825">MRKVFARGDAAYVASNAVIYRGFVFFRTTLRKLKEYEKNVMHSNSVNEVIQRRHYVLKRTANLNFCNITENTLADTPSGYIQDPANRPKKMVTYKKTTQEGQTALEEMEREYELMHREELLYNSHTTIVIQKWKEIVLQISST</sequence>
<gene>
    <name evidence="1" type="ORF">TraAM80_06747</name>
</gene>
<dbReference type="Proteomes" id="UP000283634">
    <property type="component" value="Unassembled WGS sequence"/>
</dbReference>
<dbReference type="VEuPathDB" id="TriTrypDB:TRSC58_01532"/>
<organism evidence="1 2">
    <name type="scientific">Trypanosoma rangeli</name>
    <dbReference type="NCBI Taxonomy" id="5698"/>
    <lineage>
        <taxon>Eukaryota</taxon>
        <taxon>Discoba</taxon>
        <taxon>Euglenozoa</taxon>
        <taxon>Kinetoplastea</taxon>
        <taxon>Metakinetoplastina</taxon>
        <taxon>Trypanosomatida</taxon>
        <taxon>Trypanosomatidae</taxon>
        <taxon>Trypanosoma</taxon>
        <taxon>Herpetosoma</taxon>
    </lineage>
</organism>
<evidence type="ECO:0000313" key="2">
    <source>
        <dbReference type="Proteomes" id="UP000283634"/>
    </source>
</evidence>
<proteinExistence type="predicted"/>
<protein>
    <submittedName>
        <fullName evidence="1">Uncharacterized protein</fullName>
    </submittedName>
</protein>
<dbReference type="OrthoDB" id="272606at2759"/>
<keyword evidence="2" id="KW-1185">Reference proteome</keyword>
<name>A0A422N917_TRYRA</name>
<reference evidence="1 2" key="1">
    <citation type="journal article" date="2018" name="BMC Genomics">
        <title>Genomic comparison of Trypanosoma conorhini and Trypanosoma rangeli to Trypanosoma cruzi strains of high and low virulence.</title>
        <authorList>
            <person name="Bradwell K.R."/>
            <person name="Koparde V.N."/>
            <person name="Matveyev A.V."/>
            <person name="Serrano M.G."/>
            <person name="Alves J.M."/>
            <person name="Parikh H."/>
            <person name="Huang B."/>
            <person name="Lee V."/>
            <person name="Espinosa-Alvarez O."/>
            <person name="Ortiz P.A."/>
            <person name="Costa-Martins A.G."/>
            <person name="Teixeira M.M."/>
            <person name="Buck G.A."/>
        </authorList>
    </citation>
    <scope>NUCLEOTIDE SEQUENCE [LARGE SCALE GENOMIC DNA]</scope>
    <source>
        <strain evidence="1 2">AM80</strain>
    </source>
</reference>
<dbReference type="RefSeq" id="XP_029236626.1">
    <property type="nucleotide sequence ID" value="XM_029383579.1"/>
</dbReference>
<comment type="caution">
    <text evidence="1">The sequence shown here is derived from an EMBL/GenBank/DDBJ whole genome shotgun (WGS) entry which is preliminary data.</text>
</comment>
<evidence type="ECO:0000313" key="1">
    <source>
        <dbReference type="EMBL" id="RNF01943.1"/>
    </source>
</evidence>
<dbReference type="EMBL" id="MKGL01000253">
    <property type="protein sequence ID" value="RNF01943.1"/>
    <property type="molecule type" value="Genomic_DNA"/>
</dbReference>